<gene>
    <name evidence="1" type="ORF">SAMN05443550_103111</name>
</gene>
<evidence type="ECO:0000313" key="1">
    <source>
        <dbReference type="EMBL" id="SEA40022.1"/>
    </source>
</evidence>
<dbReference type="AlphaFoldDB" id="A0A1H4AWJ8"/>
<name>A0A1H4AWJ8_9SPHI</name>
<reference evidence="1 2" key="1">
    <citation type="submission" date="2016-10" db="EMBL/GenBank/DDBJ databases">
        <authorList>
            <person name="de Groot N.N."/>
        </authorList>
    </citation>
    <scope>NUCLEOTIDE SEQUENCE [LARGE SCALE GENOMIC DNA]</scope>
    <source>
        <strain evidence="1 2">DSM 19033</strain>
    </source>
</reference>
<dbReference type="Proteomes" id="UP000198850">
    <property type="component" value="Unassembled WGS sequence"/>
</dbReference>
<protein>
    <submittedName>
        <fullName evidence="1">Uncharacterized protein</fullName>
    </submittedName>
</protein>
<evidence type="ECO:0000313" key="2">
    <source>
        <dbReference type="Proteomes" id="UP000198850"/>
    </source>
</evidence>
<dbReference type="EMBL" id="FNRA01000003">
    <property type="protein sequence ID" value="SEA40022.1"/>
    <property type="molecule type" value="Genomic_DNA"/>
</dbReference>
<accession>A0A1H4AWJ8</accession>
<dbReference type="STRING" id="425514.SAMN05443550_103111"/>
<keyword evidence="2" id="KW-1185">Reference proteome</keyword>
<dbReference type="OrthoDB" id="750049at2"/>
<dbReference type="RefSeq" id="WP_139298268.1">
    <property type="nucleotide sequence ID" value="NZ_FNRA01000003.1"/>
</dbReference>
<organism evidence="1 2">
    <name type="scientific">Pedobacter hartonius</name>
    <dbReference type="NCBI Taxonomy" id="425514"/>
    <lineage>
        <taxon>Bacteria</taxon>
        <taxon>Pseudomonadati</taxon>
        <taxon>Bacteroidota</taxon>
        <taxon>Sphingobacteriia</taxon>
        <taxon>Sphingobacteriales</taxon>
        <taxon>Sphingobacteriaceae</taxon>
        <taxon>Pedobacter</taxon>
    </lineage>
</organism>
<proteinExistence type="predicted"/>
<sequence>MPGTEPCKQGHFVAILEGREVLSSAEALHTHIVCSTGMCGQLLFNDLAIGKKEYIVGYGIDGYAGMETICATLILPAAAKKGVILPANLSNVFVSPDHIGTDLILAQLSIPFYYQERYSFKWIALFPGEFNDQMCHGKNVLAVSKSYIPQHCGNILLKNIPERLSRFETYTLVHGIGLDAFHVPDYSKQVSYCTFIVWRSNVYIGTTGVSSFYSKNYVNECVFAHL</sequence>